<dbReference type="GO" id="GO:0016020">
    <property type="term" value="C:membrane"/>
    <property type="evidence" value="ECO:0007669"/>
    <property type="project" value="InterPro"/>
</dbReference>
<feature type="region of interest" description="Disordered" evidence="1">
    <location>
        <begin position="145"/>
        <end position="166"/>
    </location>
</feature>
<feature type="transmembrane region" description="Helical" evidence="2">
    <location>
        <begin position="7"/>
        <end position="24"/>
    </location>
</feature>
<accession>A0A9X1WJB6</accession>
<dbReference type="PANTHER" id="PTHR35335">
    <property type="entry name" value="UPF0716 PROTEIN FXSA"/>
    <property type="match status" value="1"/>
</dbReference>
<evidence type="ECO:0000256" key="1">
    <source>
        <dbReference type="SAM" id="MobiDB-lite"/>
    </source>
</evidence>
<keyword evidence="4" id="KW-1185">Reference proteome</keyword>
<reference evidence="3" key="1">
    <citation type="submission" date="2022-04" db="EMBL/GenBank/DDBJ databases">
        <title>Corynebacterium kalidii LD5P10.</title>
        <authorList>
            <person name="Sun J.Q."/>
        </authorList>
    </citation>
    <scope>NUCLEOTIDE SEQUENCE</scope>
    <source>
        <strain evidence="3">LD5P10</strain>
    </source>
</reference>
<dbReference type="Proteomes" id="UP001139207">
    <property type="component" value="Unassembled WGS sequence"/>
</dbReference>
<proteinExistence type="predicted"/>
<keyword evidence="2" id="KW-0472">Membrane</keyword>
<organism evidence="3 4">
    <name type="scientific">Corynebacterium kalidii</name>
    <dbReference type="NCBI Taxonomy" id="2931982"/>
    <lineage>
        <taxon>Bacteria</taxon>
        <taxon>Bacillati</taxon>
        <taxon>Actinomycetota</taxon>
        <taxon>Actinomycetes</taxon>
        <taxon>Mycobacteriales</taxon>
        <taxon>Corynebacteriaceae</taxon>
        <taxon>Corynebacterium</taxon>
    </lineage>
</organism>
<dbReference type="InterPro" id="IPR007313">
    <property type="entry name" value="FxsA"/>
</dbReference>
<feature type="transmembrane region" description="Helical" evidence="2">
    <location>
        <begin position="30"/>
        <end position="48"/>
    </location>
</feature>
<name>A0A9X1WJB6_9CORY</name>
<keyword evidence="2" id="KW-1133">Transmembrane helix</keyword>
<dbReference type="RefSeq" id="WP_244805432.1">
    <property type="nucleotide sequence ID" value="NZ_JALIEA010000017.1"/>
</dbReference>
<dbReference type="AlphaFoldDB" id="A0A9X1WJB6"/>
<dbReference type="PANTHER" id="PTHR35335:SF1">
    <property type="entry name" value="UPF0716 PROTEIN FXSA"/>
    <property type="match status" value="1"/>
</dbReference>
<evidence type="ECO:0000313" key="4">
    <source>
        <dbReference type="Proteomes" id="UP001139207"/>
    </source>
</evidence>
<evidence type="ECO:0000313" key="3">
    <source>
        <dbReference type="EMBL" id="MCJ7859730.1"/>
    </source>
</evidence>
<dbReference type="Pfam" id="PF04186">
    <property type="entry name" value="FxsA"/>
    <property type="match status" value="1"/>
</dbReference>
<protein>
    <submittedName>
        <fullName evidence="3">FxsA family protein</fullName>
    </submittedName>
</protein>
<dbReference type="NCBIfam" id="NF008528">
    <property type="entry name" value="PRK11463.1-2"/>
    <property type="match status" value="1"/>
</dbReference>
<feature type="transmembrane region" description="Helical" evidence="2">
    <location>
        <begin position="69"/>
        <end position="95"/>
    </location>
</feature>
<dbReference type="EMBL" id="JALIEA010000017">
    <property type="protein sequence ID" value="MCJ7859730.1"/>
    <property type="molecule type" value="Genomic_DNA"/>
</dbReference>
<gene>
    <name evidence="3" type="ORF">MUN33_13585</name>
</gene>
<evidence type="ECO:0000256" key="2">
    <source>
        <dbReference type="SAM" id="Phobius"/>
    </source>
</evidence>
<keyword evidence="2" id="KW-0812">Transmembrane</keyword>
<comment type="caution">
    <text evidence="3">The sequence shown here is derived from an EMBL/GenBank/DDBJ whole genome shotgun (WGS) entry which is preliminary data.</text>
</comment>
<sequence>MPRLLPLLYIATEILVFVLLGLWIGFGWTVLLVVATFIGGMLLAGWQFRELVRRSLTDQSHPGRLTADAALSAVGAVLVALPGLFTAVLGIVLLLPPTRSLVRRGLGEALRRRITSFGGASFSTVSGVSMPQTKNVDGWGEVIDHRSDEFDGRDDSDAADGRDDRA</sequence>